<protein>
    <submittedName>
        <fullName evidence="3">Helix-turn-helix transcriptional regulator</fullName>
    </submittedName>
</protein>
<gene>
    <name evidence="3" type="ORF">R7226_30425</name>
</gene>
<evidence type="ECO:0000313" key="3">
    <source>
        <dbReference type="EMBL" id="MDW5598717.1"/>
    </source>
</evidence>
<comment type="caution">
    <text evidence="3">The sequence shown here is derived from an EMBL/GenBank/DDBJ whole genome shotgun (WGS) entry which is preliminary data.</text>
</comment>
<evidence type="ECO:0000259" key="2">
    <source>
        <dbReference type="PROSITE" id="PS50943"/>
    </source>
</evidence>
<dbReference type="InterPro" id="IPR001387">
    <property type="entry name" value="Cro/C1-type_HTH"/>
</dbReference>
<organism evidence="3 4">
    <name type="scientific">Conexibacter stalactiti</name>
    <dbReference type="NCBI Taxonomy" id="1940611"/>
    <lineage>
        <taxon>Bacteria</taxon>
        <taxon>Bacillati</taxon>
        <taxon>Actinomycetota</taxon>
        <taxon>Thermoleophilia</taxon>
        <taxon>Solirubrobacterales</taxon>
        <taxon>Conexibacteraceae</taxon>
        <taxon>Conexibacter</taxon>
    </lineage>
</organism>
<dbReference type="RefSeq" id="WP_318601281.1">
    <property type="nucleotide sequence ID" value="NZ_JAWSTH010000171.1"/>
</dbReference>
<dbReference type="InterPro" id="IPR050807">
    <property type="entry name" value="TransReg_Diox_bact_type"/>
</dbReference>
<dbReference type="PROSITE" id="PS50943">
    <property type="entry name" value="HTH_CROC1"/>
    <property type="match status" value="1"/>
</dbReference>
<keyword evidence="4" id="KW-1185">Reference proteome</keyword>
<dbReference type="Gene3D" id="1.10.260.40">
    <property type="entry name" value="lambda repressor-like DNA-binding domains"/>
    <property type="match status" value="1"/>
</dbReference>
<dbReference type="InterPro" id="IPR010982">
    <property type="entry name" value="Lambda_DNA-bd_dom_sf"/>
</dbReference>
<dbReference type="Proteomes" id="UP001284601">
    <property type="component" value="Unassembled WGS sequence"/>
</dbReference>
<reference evidence="3 4" key="2">
    <citation type="submission" date="2023-10" db="EMBL/GenBank/DDBJ databases">
        <authorList>
            <person name="Han X.F."/>
        </authorList>
    </citation>
    <scope>NUCLEOTIDE SEQUENCE [LARGE SCALE GENOMIC DNA]</scope>
    <source>
        <strain evidence="3 4">KCTC 39840</strain>
    </source>
</reference>
<dbReference type="CDD" id="cd00093">
    <property type="entry name" value="HTH_XRE"/>
    <property type="match status" value="1"/>
</dbReference>
<dbReference type="PANTHER" id="PTHR46797:SF1">
    <property type="entry name" value="METHYLPHOSPHONATE SYNTHASE"/>
    <property type="match status" value="1"/>
</dbReference>
<dbReference type="SMART" id="SM00530">
    <property type="entry name" value="HTH_XRE"/>
    <property type="match status" value="1"/>
</dbReference>
<proteinExistence type="predicted"/>
<evidence type="ECO:0000256" key="1">
    <source>
        <dbReference type="ARBA" id="ARBA00023125"/>
    </source>
</evidence>
<sequence>MFVSGRPPTTSPLARKIRQLRRQRELSQEALAAAAGMHPKHLSEIERGNKDPRATTVARLAEALGVTVGELYDQGDSAGGKHLQ</sequence>
<feature type="domain" description="HTH cro/C1-type" evidence="2">
    <location>
        <begin position="17"/>
        <end position="71"/>
    </location>
</feature>
<dbReference type="PANTHER" id="PTHR46797">
    <property type="entry name" value="HTH-TYPE TRANSCRIPTIONAL REGULATOR"/>
    <property type="match status" value="1"/>
</dbReference>
<dbReference type="SUPFAM" id="SSF47413">
    <property type="entry name" value="lambda repressor-like DNA-binding domains"/>
    <property type="match status" value="1"/>
</dbReference>
<accession>A0ABU4I1B4</accession>
<name>A0ABU4I1B4_9ACTN</name>
<keyword evidence="1" id="KW-0238">DNA-binding</keyword>
<reference evidence="4" key="1">
    <citation type="submission" date="2023-07" db="EMBL/GenBank/DDBJ databases">
        <title>Conexibacter stalactiti sp. nov., isolated from stalactites in a lava cave and emended description of the genus Conexibacter.</title>
        <authorList>
            <person name="Lee S.D."/>
        </authorList>
    </citation>
    <scope>NUCLEOTIDE SEQUENCE [LARGE SCALE GENOMIC DNA]</scope>
    <source>
        <strain evidence="4">KCTC 39840</strain>
    </source>
</reference>
<dbReference type="EMBL" id="JAWSTH010000171">
    <property type="protein sequence ID" value="MDW5598717.1"/>
    <property type="molecule type" value="Genomic_DNA"/>
</dbReference>
<evidence type="ECO:0000313" key="4">
    <source>
        <dbReference type="Proteomes" id="UP001284601"/>
    </source>
</evidence>
<dbReference type="Pfam" id="PF01381">
    <property type="entry name" value="HTH_3"/>
    <property type="match status" value="1"/>
</dbReference>